<dbReference type="EMBL" id="FJOG01000016">
    <property type="protein sequence ID" value="CZR60551.1"/>
    <property type="molecule type" value="Genomic_DNA"/>
</dbReference>
<sequence length="328" mass="37273">MSAKRLDFDPDGDLLLHLTYSPDDSNDDDEEQLVGSLAEIALKPASYGRKQDKVSAPNEVRMLVSSKHLMLASPVFKAMFNPEHFREGKLLGNSDEVPEVEFPDDEPETLELLMNIIHGRARRVPSEISFGTFTNLTILVDKYQMVEPAIPYIHLWLARHKTCHTRTKNFTPQTLLPWLCIAWTFNVSEIFKPTTAFLVKESESRLEAEGIPIPDCVLDAIESQRVHGISTLIEAIAQYRLWPLPQAPYLGFSIWSIANTFRALKTVAHKHYEPSHPLHGVDLHPHRYMKTFLNDTADAVWRNATGLDIKSIRGGPQKSRKRNTASRR</sequence>
<name>A0A1L7X6A9_9HELO</name>
<reference evidence="1 2" key="1">
    <citation type="submission" date="2016-03" db="EMBL/GenBank/DDBJ databases">
        <authorList>
            <person name="Ploux O."/>
        </authorList>
    </citation>
    <scope>NUCLEOTIDE SEQUENCE [LARGE SCALE GENOMIC DNA]</scope>
    <source>
        <strain evidence="1 2">UAMH 11012</strain>
    </source>
</reference>
<keyword evidence="2" id="KW-1185">Reference proteome</keyword>
<gene>
    <name evidence="1" type="ORF">PAC_10447</name>
</gene>
<accession>A0A1L7X6A9</accession>
<evidence type="ECO:0000313" key="2">
    <source>
        <dbReference type="Proteomes" id="UP000184330"/>
    </source>
</evidence>
<evidence type="ECO:0000313" key="1">
    <source>
        <dbReference type="EMBL" id="CZR60551.1"/>
    </source>
</evidence>
<protein>
    <recommendedName>
        <fullName evidence="3">BTB domain-containing protein</fullName>
    </recommendedName>
</protein>
<proteinExistence type="predicted"/>
<dbReference type="Gene3D" id="3.30.710.10">
    <property type="entry name" value="Potassium Channel Kv1.1, Chain A"/>
    <property type="match status" value="1"/>
</dbReference>
<evidence type="ECO:0008006" key="3">
    <source>
        <dbReference type="Google" id="ProtNLM"/>
    </source>
</evidence>
<dbReference type="Proteomes" id="UP000184330">
    <property type="component" value="Unassembled WGS sequence"/>
</dbReference>
<dbReference type="OrthoDB" id="5326346at2759"/>
<dbReference type="STRING" id="576137.A0A1L7X6A9"/>
<dbReference type="InterPro" id="IPR011333">
    <property type="entry name" value="SKP1/BTB/POZ_sf"/>
</dbReference>
<organism evidence="1 2">
    <name type="scientific">Phialocephala subalpina</name>
    <dbReference type="NCBI Taxonomy" id="576137"/>
    <lineage>
        <taxon>Eukaryota</taxon>
        <taxon>Fungi</taxon>
        <taxon>Dikarya</taxon>
        <taxon>Ascomycota</taxon>
        <taxon>Pezizomycotina</taxon>
        <taxon>Leotiomycetes</taxon>
        <taxon>Helotiales</taxon>
        <taxon>Mollisiaceae</taxon>
        <taxon>Phialocephala</taxon>
        <taxon>Phialocephala fortinii species complex</taxon>
    </lineage>
</organism>
<dbReference type="AlphaFoldDB" id="A0A1L7X6A9"/>